<sequence>MNDSRTSTTSAATCSCCGALIASRDRPGTGDALCERCFLEPLAAERSTCSDLNAGFAEALAEALDLREHETGLHSRRVACHTVVLAKRFFPHDERRLAQIYWGALLHDLGKIGVPDRILLKNGPLDDDEWTVMRRHPDDGHHLVSRLAGMEEAAEIVRCHEERFDGTGYPRGLRGEAIPLGARLFAVIDALDAMTSDRPYRKGLSFDVAKAEILRMSVRQFDPVAVRLFLDEEPVLRRMVEMKCSEADFGRADRPSPGRA</sequence>
<dbReference type="SMART" id="SM00471">
    <property type="entry name" value="HDc"/>
    <property type="match status" value="1"/>
</dbReference>
<evidence type="ECO:0000313" key="2">
    <source>
        <dbReference type="EMBL" id="CAI07331.1"/>
    </source>
</evidence>
<keyword evidence="3" id="KW-1185">Reference proteome</keyword>
<dbReference type="Pfam" id="PF13487">
    <property type="entry name" value="HD_5"/>
    <property type="match status" value="1"/>
</dbReference>
<dbReference type="GO" id="GO:0008081">
    <property type="term" value="F:phosphoric diester hydrolase activity"/>
    <property type="evidence" value="ECO:0007669"/>
    <property type="project" value="UniProtKB-ARBA"/>
</dbReference>
<reference evidence="2 3" key="1">
    <citation type="journal article" date="2005" name="Arch. Microbiol.">
        <title>The genome sequence of an anaerobic aromatic-degrading denitrifying bacterium, strain EbN1.</title>
        <authorList>
            <person name="Rabus R."/>
            <person name="Kube M."/>
            <person name="Heider J."/>
            <person name="Beck A."/>
            <person name="Heitmann K."/>
            <person name="Widdel F."/>
            <person name="Reinhardt R."/>
        </authorList>
    </citation>
    <scope>NUCLEOTIDE SEQUENCE [LARGE SCALE GENOMIC DNA]</scope>
    <source>
        <strain evidence="2 3">EbN1</strain>
    </source>
</reference>
<dbReference type="PROSITE" id="PS51832">
    <property type="entry name" value="HD_GYP"/>
    <property type="match status" value="1"/>
</dbReference>
<organism evidence="2 3">
    <name type="scientific">Aromatoleum aromaticum (strain DSM 19018 / LMG 30748 / EbN1)</name>
    <name type="common">Azoarcus sp. (strain EbN1)</name>
    <dbReference type="NCBI Taxonomy" id="76114"/>
    <lineage>
        <taxon>Bacteria</taxon>
        <taxon>Pseudomonadati</taxon>
        <taxon>Pseudomonadota</taxon>
        <taxon>Betaproteobacteria</taxon>
        <taxon>Rhodocyclales</taxon>
        <taxon>Rhodocyclaceae</taxon>
        <taxon>Aromatoleum</taxon>
    </lineage>
</organism>
<evidence type="ECO:0000313" key="3">
    <source>
        <dbReference type="Proteomes" id="UP000006552"/>
    </source>
</evidence>
<dbReference type="KEGG" id="eba:ebA2183"/>
<dbReference type="InterPro" id="IPR003607">
    <property type="entry name" value="HD/PDEase_dom"/>
</dbReference>
<dbReference type="Gene3D" id="1.10.3210.10">
    <property type="entry name" value="Hypothetical protein af1432"/>
    <property type="match status" value="1"/>
</dbReference>
<dbReference type="STRING" id="76114.ebA2183"/>
<evidence type="ECO:0000259" key="1">
    <source>
        <dbReference type="PROSITE" id="PS51832"/>
    </source>
</evidence>
<dbReference type="CDD" id="cd00077">
    <property type="entry name" value="HDc"/>
    <property type="match status" value="1"/>
</dbReference>
<protein>
    <submittedName>
        <fullName evidence="2">Response regulator</fullName>
    </submittedName>
</protein>
<dbReference type="RefSeq" id="WP_011237051.1">
    <property type="nucleotide sequence ID" value="NC_006513.1"/>
</dbReference>
<proteinExistence type="predicted"/>
<dbReference type="PANTHER" id="PTHR45228:SF1">
    <property type="entry name" value="CYCLIC DI-GMP PHOSPHODIESTERASE TM_0186"/>
    <property type="match status" value="1"/>
</dbReference>
<dbReference type="PANTHER" id="PTHR45228">
    <property type="entry name" value="CYCLIC DI-GMP PHOSPHODIESTERASE TM_0186-RELATED"/>
    <property type="match status" value="1"/>
</dbReference>
<feature type="domain" description="HD-GYP" evidence="1">
    <location>
        <begin position="49"/>
        <end position="245"/>
    </location>
</feature>
<dbReference type="PROSITE" id="PS51257">
    <property type="entry name" value="PROKAR_LIPOPROTEIN"/>
    <property type="match status" value="1"/>
</dbReference>
<dbReference type="Proteomes" id="UP000006552">
    <property type="component" value="Chromosome"/>
</dbReference>
<name>Q5P5T1_AROAE</name>
<accession>Q5P5T1</accession>
<gene>
    <name evidence="2" type="ORF">ebA2183</name>
</gene>
<dbReference type="SUPFAM" id="SSF109604">
    <property type="entry name" value="HD-domain/PDEase-like"/>
    <property type="match status" value="1"/>
</dbReference>
<dbReference type="AlphaFoldDB" id="Q5P5T1"/>
<dbReference type="EMBL" id="CR555306">
    <property type="protein sequence ID" value="CAI07331.1"/>
    <property type="molecule type" value="Genomic_DNA"/>
</dbReference>
<dbReference type="HOGENOM" id="CLU_000445_92_3_4"/>
<dbReference type="InterPro" id="IPR052020">
    <property type="entry name" value="Cyclic_di-GMP/3'3'-cGAMP_PDE"/>
</dbReference>
<dbReference type="InterPro" id="IPR037522">
    <property type="entry name" value="HD_GYP_dom"/>
</dbReference>
<dbReference type="eggNOG" id="COG3437">
    <property type="taxonomic scope" value="Bacteria"/>
</dbReference>